<dbReference type="PANTHER" id="PTHR23502">
    <property type="entry name" value="MAJOR FACILITATOR SUPERFAMILY"/>
    <property type="match status" value="1"/>
</dbReference>
<feature type="transmembrane region" description="Helical" evidence="7">
    <location>
        <begin position="421"/>
        <end position="444"/>
    </location>
</feature>
<protein>
    <recommendedName>
        <fullName evidence="8">Major facilitator superfamily (MFS) profile domain-containing protein</fullName>
    </recommendedName>
</protein>
<keyword evidence="3 7" id="KW-0812">Transmembrane</keyword>
<dbReference type="PROSITE" id="PS50850">
    <property type="entry name" value="MFS"/>
    <property type="match status" value="1"/>
</dbReference>
<evidence type="ECO:0000256" key="1">
    <source>
        <dbReference type="ARBA" id="ARBA00004141"/>
    </source>
</evidence>
<dbReference type="InterPro" id="IPR011701">
    <property type="entry name" value="MFS"/>
</dbReference>
<feature type="transmembrane region" description="Helical" evidence="7">
    <location>
        <begin position="394"/>
        <end position="415"/>
    </location>
</feature>
<feature type="transmembrane region" description="Helical" evidence="7">
    <location>
        <begin position="86"/>
        <end position="107"/>
    </location>
</feature>
<evidence type="ECO:0000256" key="5">
    <source>
        <dbReference type="ARBA" id="ARBA00023136"/>
    </source>
</evidence>
<dbReference type="PANTHER" id="PTHR23502:SF68">
    <property type="entry name" value="MULTIDRUG TRANSPORTER, PUTATIVE (AFU_ORTHOLOGUE AFUA_3G01120)-RELATED"/>
    <property type="match status" value="1"/>
</dbReference>
<feature type="compositionally biased region" description="Low complexity" evidence="6">
    <location>
        <begin position="28"/>
        <end position="38"/>
    </location>
</feature>
<dbReference type="EMBL" id="JAJVDC020000054">
    <property type="protein sequence ID" value="KAL1629310.1"/>
    <property type="molecule type" value="Genomic_DNA"/>
</dbReference>
<reference evidence="9 10" key="1">
    <citation type="submission" date="2024-02" db="EMBL/GenBank/DDBJ databases">
        <title>De novo assembly and annotation of 12 fungi associated with fruit tree decline syndrome in Ontario, Canada.</title>
        <authorList>
            <person name="Sulman M."/>
            <person name="Ellouze W."/>
            <person name="Ilyukhin E."/>
        </authorList>
    </citation>
    <scope>NUCLEOTIDE SEQUENCE [LARGE SCALE GENOMIC DNA]</scope>
    <source>
        <strain evidence="9 10">M1-105</strain>
    </source>
</reference>
<evidence type="ECO:0000313" key="9">
    <source>
        <dbReference type="EMBL" id="KAL1629310.1"/>
    </source>
</evidence>
<feature type="transmembrane region" description="Helical" evidence="7">
    <location>
        <begin position="210"/>
        <end position="228"/>
    </location>
</feature>
<feature type="transmembrane region" description="Helical" evidence="7">
    <location>
        <begin position="354"/>
        <end position="373"/>
    </location>
</feature>
<feature type="transmembrane region" description="Helical" evidence="7">
    <location>
        <begin position="310"/>
        <end position="334"/>
    </location>
</feature>
<feature type="region of interest" description="Disordered" evidence="6">
    <location>
        <begin position="1"/>
        <end position="65"/>
    </location>
</feature>
<feature type="domain" description="Major facilitator superfamily (MFS) profile" evidence="8">
    <location>
        <begin position="85"/>
        <end position="516"/>
    </location>
</feature>
<accession>A0ABR3SVC2</accession>
<proteinExistence type="inferred from homology"/>
<evidence type="ECO:0000256" key="6">
    <source>
        <dbReference type="SAM" id="MobiDB-lite"/>
    </source>
</evidence>
<feature type="transmembrane region" description="Helical" evidence="7">
    <location>
        <begin position="177"/>
        <end position="198"/>
    </location>
</feature>
<name>A0ABR3SVC2_9PEZI</name>
<evidence type="ECO:0000313" key="10">
    <source>
        <dbReference type="Proteomes" id="UP001521116"/>
    </source>
</evidence>
<comment type="caution">
    <text evidence="9">The sequence shown here is derived from an EMBL/GenBank/DDBJ whole genome shotgun (WGS) entry which is preliminary data.</text>
</comment>
<evidence type="ECO:0000256" key="3">
    <source>
        <dbReference type="ARBA" id="ARBA00022692"/>
    </source>
</evidence>
<keyword evidence="10" id="KW-1185">Reference proteome</keyword>
<comment type="subcellular location">
    <subcellularLocation>
        <location evidence="1">Membrane</location>
        <topology evidence="1">Multi-pass membrane protein</topology>
    </subcellularLocation>
</comment>
<feature type="transmembrane region" description="Helical" evidence="7">
    <location>
        <begin position="240"/>
        <end position="260"/>
    </location>
</feature>
<evidence type="ECO:0000256" key="4">
    <source>
        <dbReference type="ARBA" id="ARBA00022989"/>
    </source>
</evidence>
<feature type="transmembrane region" description="Helical" evidence="7">
    <location>
        <begin position="119"/>
        <end position="140"/>
    </location>
</feature>
<dbReference type="Proteomes" id="UP001521116">
    <property type="component" value="Unassembled WGS sequence"/>
</dbReference>
<feature type="transmembrane region" description="Helical" evidence="7">
    <location>
        <begin position="488"/>
        <end position="511"/>
    </location>
</feature>
<dbReference type="InterPro" id="IPR036259">
    <property type="entry name" value="MFS_trans_sf"/>
</dbReference>
<dbReference type="Pfam" id="PF07690">
    <property type="entry name" value="MFS_1"/>
    <property type="match status" value="1"/>
</dbReference>
<evidence type="ECO:0000256" key="2">
    <source>
        <dbReference type="ARBA" id="ARBA00008335"/>
    </source>
</evidence>
<keyword evidence="5 7" id="KW-0472">Membrane</keyword>
<organism evidence="9 10">
    <name type="scientific">Neofusicoccum ribis</name>
    <dbReference type="NCBI Taxonomy" id="45134"/>
    <lineage>
        <taxon>Eukaryota</taxon>
        <taxon>Fungi</taxon>
        <taxon>Dikarya</taxon>
        <taxon>Ascomycota</taxon>
        <taxon>Pezizomycotina</taxon>
        <taxon>Dothideomycetes</taxon>
        <taxon>Dothideomycetes incertae sedis</taxon>
        <taxon>Botryosphaeriales</taxon>
        <taxon>Botryosphaeriaceae</taxon>
        <taxon>Neofusicoccum</taxon>
    </lineage>
</organism>
<dbReference type="InterPro" id="IPR020846">
    <property type="entry name" value="MFS_dom"/>
</dbReference>
<dbReference type="CDD" id="cd17323">
    <property type="entry name" value="MFS_Tpo1_MDR_like"/>
    <property type="match status" value="1"/>
</dbReference>
<dbReference type="Gene3D" id="1.20.1250.20">
    <property type="entry name" value="MFS general substrate transporter like domains"/>
    <property type="match status" value="1"/>
</dbReference>
<dbReference type="SUPFAM" id="SSF103473">
    <property type="entry name" value="MFS general substrate transporter"/>
    <property type="match status" value="1"/>
</dbReference>
<feature type="transmembrane region" description="Helical" evidence="7">
    <location>
        <begin position="152"/>
        <end position="171"/>
    </location>
</feature>
<gene>
    <name evidence="9" type="ORF">SLS56_005414</name>
</gene>
<comment type="similarity">
    <text evidence="2">Belongs to the major facilitator superfamily.</text>
</comment>
<keyword evidence="4 7" id="KW-1133">Transmembrane helix</keyword>
<evidence type="ECO:0000259" key="8">
    <source>
        <dbReference type="PROSITE" id="PS50850"/>
    </source>
</evidence>
<sequence length="525" mass="57192">MTSSIPPETPESLKPSRDLESGITEQISTSSSASTHSAMEQGSIREKGEDAPSAEQPDDPFIVDWEPADDAINPTKWSPARKWTTIGVLSFITFLTPLASSMFAPGVPQVMADFKNGSQMLATFVVAVYVLGFAFGPLFLAPLSEVYGRNPVYHVCNVFFTIFTVCCAVAKNMGMLIVFRFLAGLAGVSVVTCGSGSISDMLPAEQRGTAMAIWSMGPLLGPVIGPIAGGYLTEAKSWRWVFYVITIVAGFITVVSWFTLRETYHPVLLEKKAARLRKETGNPAYRSKYATDETTAEVFKHALIRPLKMLFLSPIINLMCMYIAITYGILYILFTTFTFVFEDQYGFNTSSAGLTYIGSGVGSLLGLLAVGSMSDKLLKRKIAAGGRIRPEDRLPLVLTVPAGLSLPIGLFIYGWTADKKVHWIAPMIGTGITGFGMICVLICIQTYLVDAFTKHAASVNAANAVLRSLLGALLPLCGLDMYDALGLGWGNTLLGFLALMLAPAPWLFYFYGEKIRTNPKWQRQF</sequence>
<feature type="transmembrane region" description="Helical" evidence="7">
    <location>
        <begin position="464"/>
        <end position="482"/>
    </location>
</feature>
<evidence type="ECO:0000256" key="7">
    <source>
        <dbReference type="SAM" id="Phobius"/>
    </source>
</evidence>